<evidence type="ECO:0000313" key="1">
    <source>
        <dbReference type="EMBL" id="POI24105.1"/>
    </source>
</evidence>
<comment type="caution">
    <text evidence="1">The sequence shown here is derived from an EMBL/GenBank/DDBJ whole genome shotgun (WGS) entry which is preliminary data.</text>
</comment>
<dbReference type="EMBL" id="PPHD01043820">
    <property type="protein sequence ID" value="POI24105.1"/>
    <property type="molecule type" value="Genomic_DNA"/>
</dbReference>
<keyword evidence="2" id="KW-1185">Reference proteome</keyword>
<name>A0A2P4SJ31_BAMTH</name>
<dbReference type="OrthoDB" id="5983862at2759"/>
<evidence type="ECO:0000313" key="2">
    <source>
        <dbReference type="Proteomes" id="UP000237246"/>
    </source>
</evidence>
<dbReference type="AlphaFoldDB" id="A0A2P4SJ31"/>
<gene>
    <name evidence="1" type="ORF">CIB84_012146</name>
</gene>
<accession>A0A2P4SJ31</accession>
<reference evidence="1 2" key="1">
    <citation type="submission" date="2018-01" db="EMBL/GenBank/DDBJ databases">
        <title>Comparison of the Chinese Bamboo Partridge and Red Junglefowl genome sequences highlights the importance of demography in genome evolution.</title>
        <authorList>
            <person name="Tiley G.P."/>
            <person name="Kimball R.T."/>
            <person name="Braun E.L."/>
            <person name="Burleigh J.G."/>
        </authorList>
    </citation>
    <scope>NUCLEOTIDE SEQUENCE [LARGE SCALE GENOMIC DNA]</scope>
    <source>
        <strain evidence="1">RTK389</strain>
        <tissue evidence="1">Blood</tissue>
    </source>
</reference>
<dbReference type="Proteomes" id="UP000237246">
    <property type="component" value="Unassembled WGS sequence"/>
</dbReference>
<sequence length="48" mass="5700">MPFMRGPENRHDFASFEEKDSNSFLKFHPDTPPFGPYYPLFPTEMMCL</sequence>
<protein>
    <submittedName>
        <fullName evidence="1">Uncharacterized protein</fullName>
    </submittedName>
</protein>
<proteinExistence type="predicted"/>
<organism evidence="1 2">
    <name type="scientific">Bambusicola thoracicus</name>
    <name type="common">Chinese bamboo-partridge</name>
    <name type="synonym">Perdix thoracica</name>
    <dbReference type="NCBI Taxonomy" id="9083"/>
    <lineage>
        <taxon>Eukaryota</taxon>
        <taxon>Metazoa</taxon>
        <taxon>Chordata</taxon>
        <taxon>Craniata</taxon>
        <taxon>Vertebrata</taxon>
        <taxon>Euteleostomi</taxon>
        <taxon>Archelosauria</taxon>
        <taxon>Archosauria</taxon>
        <taxon>Dinosauria</taxon>
        <taxon>Saurischia</taxon>
        <taxon>Theropoda</taxon>
        <taxon>Coelurosauria</taxon>
        <taxon>Aves</taxon>
        <taxon>Neognathae</taxon>
        <taxon>Galloanserae</taxon>
        <taxon>Galliformes</taxon>
        <taxon>Phasianidae</taxon>
        <taxon>Perdicinae</taxon>
        <taxon>Bambusicola</taxon>
    </lineage>
</organism>